<dbReference type="AlphaFoldDB" id="A0A5C6V9I6"/>
<dbReference type="RefSeq" id="WP_147013898.1">
    <property type="nucleotide sequence ID" value="NZ_VORB01000003.1"/>
</dbReference>
<keyword evidence="5" id="KW-1185">Reference proteome</keyword>
<evidence type="ECO:0000259" key="3">
    <source>
        <dbReference type="Pfam" id="PF00403"/>
    </source>
</evidence>
<dbReference type="OrthoDB" id="1178902at2"/>
<reference evidence="4 5" key="1">
    <citation type="submission" date="2019-08" db="EMBL/GenBank/DDBJ databases">
        <title>Genome of Luteibaculum oceani JCM 18817.</title>
        <authorList>
            <person name="Bowman J.P."/>
        </authorList>
    </citation>
    <scope>NUCLEOTIDE SEQUENCE [LARGE SCALE GENOMIC DNA]</scope>
    <source>
        <strain evidence="4 5">JCM 18817</strain>
    </source>
</reference>
<dbReference type="PROSITE" id="PS51257">
    <property type="entry name" value="PROKAR_LIPOPROTEIN"/>
    <property type="match status" value="1"/>
</dbReference>
<dbReference type="CDD" id="cd00371">
    <property type="entry name" value="HMA"/>
    <property type="match status" value="1"/>
</dbReference>
<keyword evidence="2" id="KW-0732">Signal</keyword>
<feature type="coiled-coil region" evidence="1">
    <location>
        <begin position="124"/>
        <end position="151"/>
    </location>
</feature>
<proteinExistence type="predicted"/>
<feature type="chain" id="PRO_5022991608" evidence="2">
    <location>
        <begin position="23"/>
        <end position="168"/>
    </location>
</feature>
<evidence type="ECO:0000256" key="2">
    <source>
        <dbReference type="SAM" id="SignalP"/>
    </source>
</evidence>
<accession>A0A5C6V9I6</accession>
<dbReference type="SUPFAM" id="SSF55008">
    <property type="entry name" value="HMA, heavy metal-associated domain"/>
    <property type="match status" value="1"/>
</dbReference>
<dbReference type="InterPro" id="IPR036163">
    <property type="entry name" value="HMA_dom_sf"/>
</dbReference>
<evidence type="ECO:0000313" key="4">
    <source>
        <dbReference type="EMBL" id="TXC81817.1"/>
    </source>
</evidence>
<keyword evidence="1" id="KW-0175">Coiled coil</keyword>
<name>A0A5C6V9I6_9FLAO</name>
<sequence>MRIFLSLILSALILGCSSTESADVHSDPVEVKYSYVKGDNTSSIAKLGVKGMSCEVMCGGLIKNSLKKLDGVSMADVSFNPENKAGLAEVDFDAKKVTEKELVAAIEKLNNGQYRVNSIEIVVTETSFEEVSDEEEEIKNAEENKLDKKISLPSLPNIFEVLNRAIFR</sequence>
<dbReference type="Gene3D" id="3.30.70.100">
    <property type="match status" value="1"/>
</dbReference>
<organism evidence="4 5">
    <name type="scientific">Luteibaculum oceani</name>
    <dbReference type="NCBI Taxonomy" id="1294296"/>
    <lineage>
        <taxon>Bacteria</taxon>
        <taxon>Pseudomonadati</taxon>
        <taxon>Bacteroidota</taxon>
        <taxon>Flavobacteriia</taxon>
        <taxon>Flavobacteriales</taxon>
        <taxon>Luteibaculaceae</taxon>
        <taxon>Luteibaculum</taxon>
    </lineage>
</organism>
<evidence type="ECO:0000313" key="5">
    <source>
        <dbReference type="Proteomes" id="UP000321168"/>
    </source>
</evidence>
<dbReference type="InterPro" id="IPR006121">
    <property type="entry name" value="HMA_dom"/>
</dbReference>
<protein>
    <submittedName>
        <fullName evidence="4">Heavy-metal-associated domain-containing protein</fullName>
    </submittedName>
</protein>
<dbReference type="EMBL" id="VORB01000003">
    <property type="protein sequence ID" value="TXC81817.1"/>
    <property type="molecule type" value="Genomic_DNA"/>
</dbReference>
<gene>
    <name evidence="4" type="ORF">FRX97_04675</name>
</gene>
<dbReference type="Proteomes" id="UP000321168">
    <property type="component" value="Unassembled WGS sequence"/>
</dbReference>
<comment type="caution">
    <text evidence="4">The sequence shown here is derived from an EMBL/GenBank/DDBJ whole genome shotgun (WGS) entry which is preliminary data.</text>
</comment>
<feature type="signal peptide" evidence="2">
    <location>
        <begin position="1"/>
        <end position="22"/>
    </location>
</feature>
<dbReference type="GO" id="GO:0046872">
    <property type="term" value="F:metal ion binding"/>
    <property type="evidence" value="ECO:0007669"/>
    <property type="project" value="InterPro"/>
</dbReference>
<evidence type="ECO:0000256" key="1">
    <source>
        <dbReference type="SAM" id="Coils"/>
    </source>
</evidence>
<feature type="domain" description="HMA" evidence="3">
    <location>
        <begin position="49"/>
        <end position="109"/>
    </location>
</feature>
<dbReference type="Pfam" id="PF00403">
    <property type="entry name" value="HMA"/>
    <property type="match status" value="1"/>
</dbReference>